<feature type="transmembrane region" description="Helical" evidence="2">
    <location>
        <begin position="121"/>
        <end position="137"/>
    </location>
</feature>
<keyword evidence="2" id="KW-0472">Membrane</keyword>
<dbReference type="Proteomes" id="UP000655287">
    <property type="component" value="Unassembled WGS sequence"/>
</dbReference>
<dbReference type="Pfam" id="PF11361">
    <property type="entry name" value="DUF3159"/>
    <property type="match status" value="1"/>
</dbReference>
<feature type="compositionally biased region" description="Low complexity" evidence="1">
    <location>
        <begin position="25"/>
        <end position="39"/>
    </location>
</feature>
<feature type="region of interest" description="Disordered" evidence="1">
    <location>
        <begin position="1"/>
        <end position="43"/>
    </location>
</feature>
<dbReference type="InterPro" id="IPR016566">
    <property type="entry name" value="UCP010219"/>
</dbReference>
<keyword evidence="4" id="KW-1185">Reference proteome</keyword>
<feature type="transmembrane region" description="Helical" evidence="2">
    <location>
        <begin position="96"/>
        <end position="114"/>
    </location>
</feature>
<dbReference type="EMBL" id="BOOU01000018">
    <property type="protein sequence ID" value="GII76416.1"/>
    <property type="molecule type" value="Genomic_DNA"/>
</dbReference>
<feature type="transmembrane region" description="Helical" evidence="2">
    <location>
        <begin position="71"/>
        <end position="90"/>
    </location>
</feature>
<comment type="caution">
    <text evidence="3">The sequence shown here is derived from an EMBL/GenBank/DDBJ whole genome shotgun (WGS) entry which is preliminary data.</text>
</comment>
<proteinExistence type="predicted"/>
<feature type="transmembrane region" description="Helical" evidence="2">
    <location>
        <begin position="231"/>
        <end position="249"/>
    </location>
</feature>
<gene>
    <name evidence="3" type="ORF">Sru01_13980</name>
</gene>
<feature type="transmembrane region" description="Helical" evidence="2">
    <location>
        <begin position="198"/>
        <end position="219"/>
    </location>
</feature>
<sequence length="265" mass="27666">MTGRTSPEGIDDEQGAVRPEDTGAGRDAPPAGDRPGGAPMTTPSAITQEEAAHDTVEAAVRAQLTKSLGGVRGIAEAAVPTIGFTVSWIVTEQLRTSLIVGAGLAVLLLLVRIAQRSTPQFVLNSLIGIGVGALFASRSGEAKDVFLPGIYYNGGYAVVMVLSVVARWPVVGFLIGSVTGDPTAWRQDPGIVRLCSRLTWLLIIPCLLRVVVQLPLYLADQVAALGIVKVALGWPLQVAALAAMVWVLARGRTPVERSAPPPAAP</sequence>
<protein>
    <recommendedName>
        <fullName evidence="5">DUF3159 domain-containing protein</fullName>
    </recommendedName>
</protein>
<feature type="transmembrane region" description="Helical" evidence="2">
    <location>
        <begin position="157"/>
        <end position="178"/>
    </location>
</feature>
<evidence type="ECO:0008006" key="5">
    <source>
        <dbReference type="Google" id="ProtNLM"/>
    </source>
</evidence>
<dbReference type="AlphaFoldDB" id="A0A919QYF7"/>
<keyword evidence="2" id="KW-0812">Transmembrane</keyword>
<name>A0A919QYF7_9ACTN</name>
<keyword evidence="2" id="KW-1133">Transmembrane helix</keyword>
<evidence type="ECO:0000256" key="1">
    <source>
        <dbReference type="SAM" id="MobiDB-lite"/>
    </source>
</evidence>
<accession>A0A919QYF7</accession>
<organism evidence="3 4">
    <name type="scientific">Sphaerisporangium rufum</name>
    <dbReference type="NCBI Taxonomy" id="1381558"/>
    <lineage>
        <taxon>Bacteria</taxon>
        <taxon>Bacillati</taxon>
        <taxon>Actinomycetota</taxon>
        <taxon>Actinomycetes</taxon>
        <taxon>Streptosporangiales</taxon>
        <taxon>Streptosporangiaceae</taxon>
        <taxon>Sphaerisporangium</taxon>
    </lineage>
</organism>
<reference evidence="3" key="1">
    <citation type="submission" date="2021-01" db="EMBL/GenBank/DDBJ databases">
        <title>Whole genome shotgun sequence of Sphaerisporangium rufum NBRC 109079.</title>
        <authorList>
            <person name="Komaki H."/>
            <person name="Tamura T."/>
        </authorList>
    </citation>
    <scope>NUCLEOTIDE SEQUENCE</scope>
    <source>
        <strain evidence="3">NBRC 109079</strain>
    </source>
</reference>
<evidence type="ECO:0000313" key="3">
    <source>
        <dbReference type="EMBL" id="GII76416.1"/>
    </source>
</evidence>
<evidence type="ECO:0000313" key="4">
    <source>
        <dbReference type="Proteomes" id="UP000655287"/>
    </source>
</evidence>
<evidence type="ECO:0000256" key="2">
    <source>
        <dbReference type="SAM" id="Phobius"/>
    </source>
</evidence>